<evidence type="ECO:0000256" key="2">
    <source>
        <dbReference type="RuleBase" id="RU000363"/>
    </source>
</evidence>
<protein>
    <submittedName>
        <fullName evidence="4">Uncharacterized protein</fullName>
    </submittedName>
</protein>
<evidence type="ECO:0000256" key="3">
    <source>
        <dbReference type="SAM" id="Phobius"/>
    </source>
</evidence>
<sequence>MDAPVWFITLACLGALYVAALCARPLAYLALCLRRSKDLHRYGSWAIVTGPTSGLGWSMAMELARRGLNLVLLDLDAANLQETSQAIEARHAVNIKTVVLDLALVATPQGDEAIRRLREAIASLDVGLLVNNAAVNTPGAVYLHEADIERFVRMIRVNLWGLTEVTAAVLPRMLARGRGAIVNVGSGSTVAVPSFPLYTVYSSTKKYVASFSRSLYVEYKSNGIDVQYQVPFYVHTRMLSSAVKEKLRPWFVATADEYTRTAVRWIGSGPLCVPGVAQKLQWCLTGFVPDWAHDWYRIRLHLQHRAVTRGGRRAVIPDGSSCSRAGQVMAIGNSYSSGGEPKVRS</sequence>
<dbReference type="Pfam" id="PF00106">
    <property type="entry name" value="adh_short"/>
    <property type="match status" value="1"/>
</dbReference>
<name>A0A8T0TQ54_PANVG</name>
<keyword evidence="1" id="KW-0560">Oxidoreductase</keyword>
<dbReference type="PRINTS" id="PR00081">
    <property type="entry name" value="GDHRDH"/>
</dbReference>
<keyword evidence="3" id="KW-0812">Transmembrane</keyword>
<evidence type="ECO:0000313" key="4">
    <source>
        <dbReference type="EMBL" id="KAG2611185.1"/>
    </source>
</evidence>
<organism evidence="4 5">
    <name type="scientific">Panicum virgatum</name>
    <name type="common">Blackwell switchgrass</name>
    <dbReference type="NCBI Taxonomy" id="38727"/>
    <lineage>
        <taxon>Eukaryota</taxon>
        <taxon>Viridiplantae</taxon>
        <taxon>Streptophyta</taxon>
        <taxon>Embryophyta</taxon>
        <taxon>Tracheophyta</taxon>
        <taxon>Spermatophyta</taxon>
        <taxon>Magnoliopsida</taxon>
        <taxon>Liliopsida</taxon>
        <taxon>Poales</taxon>
        <taxon>Poaceae</taxon>
        <taxon>PACMAD clade</taxon>
        <taxon>Panicoideae</taxon>
        <taxon>Panicodae</taxon>
        <taxon>Paniceae</taxon>
        <taxon>Panicinae</taxon>
        <taxon>Panicum</taxon>
        <taxon>Panicum sect. Hiantes</taxon>
    </lineage>
</organism>
<dbReference type="PANTHER" id="PTHR43899">
    <property type="entry name" value="RH59310P"/>
    <property type="match status" value="1"/>
</dbReference>
<keyword evidence="3" id="KW-1133">Transmembrane helix</keyword>
<dbReference type="PANTHER" id="PTHR43899:SF21">
    <property type="entry name" value="OS04G0116600 PROTEIN"/>
    <property type="match status" value="1"/>
</dbReference>
<dbReference type="OrthoDB" id="5545019at2759"/>
<dbReference type="Proteomes" id="UP000823388">
    <property type="component" value="Chromosome 4K"/>
</dbReference>
<dbReference type="InterPro" id="IPR036291">
    <property type="entry name" value="NAD(P)-bd_dom_sf"/>
</dbReference>
<dbReference type="SUPFAM" id="SSF51735">
    <property type="entry name" value="NAD(P)-binding Rossmann-fold domains"/>
    <property type="match status" value="1"/>
</dbReference>
<dbReference type="FunFam" id="3.40.50.720:FF:000438">
    <property type="entry name" value="Os06g0299100 protein"/>
    <property type="match status" value="1"/>
</dbReference>
<evidence type="ECO:0000256" key="1">
    <source>
        <dbReference type="ARBA" id="ARBA00023002"/>
    </source>
</evidence>
<dbReference type="GO" id="GO:0045703">
    <property type="term" value="F:ketoreductase activity"/>
    <property type="evidence" value="ECO:0007669"/>
    <property type="project" value="TreeGrafter"/>
</dbReference>
<dbReference type="PRINTS" id="PR00080">
    <property type="entry name" value="SDRFAMILY"/>
</dbReference>
<keyword evidence="3" id="KW-0472">Membrane</keyword>
<dbReference type="PIRSF" id="PIRSF000126">
    <property type="entry name" value="11-beta-HSD1"/>
    <property type="match status" value="1"/>
</dbReference>
<accession>A0A8T0TQ54</accession>
<dbReference type="CDD" id="cd05356">
    <property type="entry name" value="17beta-HSD1_like_SDR_c"/>
    <property type="match status" value="1"/>
</dbReference>
<proteinExistence type="inferred from homology"/>
<comment type="caution">
    <text evidence="4">The sequence shown here is derived from an EMBL/GenBank/DDBJ whole genome shotgun (WGS) entry which is preliminary data.</text>
</comment>
<gene>
    <name evidence="4" type="ORF">PVAP13_4KG123500</name>
</gene>
<comment type="similarity">
    <text evidence="2">Belongs to the short-chain dehydrogenases/reductases (SDR) family.</text>
</comment>
<dbReference type="Gene3D" id="3.40.50.720">
    <property type="entry name" value="NAD(P)-binding Rossmann-like Domain"/>
    <property type="match status" value="1"/>
</dbReference>
<dbReference type="InterPro" id="IPR002347">
    <property type="entry name" value="SDR_fam"/>
</dbReference>
<feature type="transmembrane region" description="Helical" evidence="3">
    <location>
        <begin position="6"/>
        <end position="31"/>
    </location>
</feature>
<dbReference type="AlphaFoldDB" id="A0A8T0TQ54"/>
<dbReference type="EMBL" id="CM029043">
    <property type="protein sequence ID" value="KAG2611185.1"/>
    <property type="molecule type" value="Genomic_DNA"/>
</dbReference>
<dbReference type="GO" id="GO:0005783">
    <property type="term" value="C:endoplasmic reticulum"/>
    <property type="evidence" value="ECO:0007669"/>
    <property type="project" value="TreeGrafter"/>
</dbReference>
<evidence type="ECO:0000313" key="5">
    <source>
        <dbReference type="Proteomes" id="UP000823388"/>
    </source>
</evidence>
<dbReference type="InterPro" id="IPR051019">
    <property type="entry name" value="VLCFA-Steroid_DH"/>
</dbReference>
<reference evidence="4" key="1">
    <citation type="submission" date="2020-05" db="EMBL/GenBank/DDBJ databases">
        <title>WGS assembly of Panicum virgatum.</title>
        <authorList>
            <person name="Lovell J.T."/>
            <person name="Jenkins J."/>
            <person name="Shu S."/>
            <person name="Juenger T.E."/>
            <person name="Schmutz J."/>
        </authorList>
    </citation>
    <scope>NUCLEOTIDE SEQUENCE</scope>
    <source>
        <strain evidence="4">AP13</strain>
    </source>
</reference>
<keyword evidence="5" id="KW-1185">Reference proteome</keyword>